<proteinExistence type="predicted"/>
<evidence type="ECO:0000256" key="1">
    <source>
        <dbReference type="ARBA" id="ARBA00022801"/>
    </source>
</evidence>
<evidence type="ECO:0000259" key="2">
    <source>
        <dbReference type="Pfam" id="PF00857"/>
    </source>
</evidence>
<dbReference type="AlphaFoldDB" id="A0A1E3VXN9"/>
<dbReference type="PANTHER" id="PTHR43540">
    <property type="entry name" value="PEROXYUREIDOACRYLATE/UREIDOACRYLATE AMIDOHYDROLASE-RELATED"/>
    <property type="match status" value="1"/>
</dbReference>
<dbReference type="InterPro" id="IPR036380">
    <property type="entry name" value="Isochorismatase-like_sf"/>
</dbReference>
<feature type="domain" description="Isochorismatase-like" evidence="2">
    <location>
        <begin position="19"/>
        <end position="193"/>
    </location>
</feature>
<evidence type="ECO:0000313" key="4">
    <source>
        <dbReference type="Proteomes" id="UP000094472"/>
    </source>
</evidence>
<sequence>MTDSPSSLTRDRPFVKGRAALLVIDVQNGTCGPAEVEARPEFYKATALRVIPNIAALIAAFRGAGLEIIYTVIENLTADGRDRSLDYKLSGMGFPKGSHESQVVPELAPLADELVLPKSSSSVFNSTNLDYLLRNIGIEDVVVTGYLTDQCIDHAVKDGADRGYYMTCAHDACAAETEARHAAAIQCFQGYCRLLSTEELLDLVPLS</sequence>
<dbReference type="Proteomes" id="UP000094472">
    <property type="component" value="Unassembled WGS sequence"/>
</dbReference>
<dbReference type="RefSeq" id="WP_069441549.1">
    <property type="nucleotide sequence ID" value="NZ_LPWF01000023.1"/>
</dbReference>
<gene>
    <name evidence="3" type="ORF">AUC69_10650</name>
</gene>
<dbReference type="Gene3D" id="3.40.50.850">
    <property type="entry name" value="Isochorismatase-like"/>
    <property type="match status" value="1"/>
</dbReference>
<name>A0A1E3VXN9_9HYPH</name>
<dbReference type="Pfam" id="PF00857">
    <property type="entry name" value="Isochorismatase"/>
    <property type="match status" value="1"/>
</dbReference>
<accession>A0A1E3VXN9</accession>
<dbReference type="PANTHER" id="PTHR43540:SF1">
    <property type="entry name" value="ISOCHORISMATASE HYDROLASE"/>
    <property type="match status" value="1"/>
</dbReference>
<dbReference type="InterPro" id="IPR000868">
    <property type="entry name" value="Isochorismatase-like_dom"/>
</dbReference>
<reference evidence="3 4" key="1">
    <citation type="journal article" date="2016" name="Environ. Microbiol.">
        <title>New Methyloceanibacter diversity from North Sea sediments includes methanotroph containing solely the soluble methane monooxygenase.</title>
        <authorList>
            <person name="Vekeman B."/>
            <person name="Kerckhof F.M."/>
            <person name="Cremers G."/>
            <person name="de Vos P."/>
            <person name="Vandamme P."/>
            <person name="Boon N."/>
            <person name="Op den Camp H.J."/>
            <person name="Heylen K."/>
        </authorList>
    </citation>
    <scope>NUCLEOTIDE SEQUENCE [LARGE SCALE GENOMIC DNA]</scope>
    <source>
        <strain evidence="3 4">R-67175</strain>
    </source>
</reference>
<dbReference type="CDD" id="cd00431">
    <property type="entry name" value="cysteine_hydrolases"/>
    <property type="match status" value="1"/>
</dbReference>
<dbReference type="InterPro" id="IPR050272">
    <property type="entry name" value="Isochorismatase-like_hydrls"/>
</dbReference>
<dbReference type="STRING" id="1774969.AUC69_10650"/>
<protein>
    <submittedName>
        <fullName evidence="3">Isochorismatase</fullName>
    </submittedName>
</protein>
<keyword evidence="1" id="KW-0378">Hydrolase</keyword>
<dbReference type="GO" id="GO:0016787">
    <property type="term" value="F:hydrolase activity"/>
    <property type="evidence" value="ECO:0007669"/>
    <property type="project" value="UniProtKB-KW"/>
</dbReference>
<comment type="caution">
    <text evidence="3">The sequence shown here is derived from an EMBL/GenBank/DDBJ whole genome shotgun (WGS) entry which is preliminary data.</text>
</comment>
<organism evidence="3 4">
    <name type="scientific">Methyloceanibacter superfactus</name>
    <dbReference type="NCBI Taxonomy" id="1774969"/>
    <lineage>
        <taxon>Bacteria</taxon>
        <taxon>Pseudomonadati</taxon>
        <taxon>Pseudomonadota</taxon>
        <taxon>Alphaproteobacteria</taxon>
        <taxon>Hyphomicrobiales</taxon>
        <taxon>Hyphomicrobiaceae</taxon>
        <taxon>Methyloceanibacter</taxon>
    </lineage>
</organism>
<evidence type="ECO:0000313" key="3">
    <source>
        <dbReference type="EMBL" id="ODR98325.1"/>
    </source>
</evidence>
<dbReference type="OrthoDB" id="9807387at2"/>
<keyword evidence="4" id="KW-1185">Reference proteome</keyword>
<dbReference type="EMBL" id="LPWF01000023">
    <property type="protein sequence ID" value="ODR98325.1"/>
    <property type="molecule type" value="Genomic_DNA"/>
</dbReference>
<dbReference type="SUPFAM" id="SSF52499">
    <property type="entry name" value="Isochorismatase-like hydrolases"/>
    <property type="match status" value="1"/>
</dbReference>